<feature type="transmembrane region" description="Helical" evidence="10">
    <location>
        <begin position="295"/>
        <end position="314"/>
    </location>
</feature>
<dbReference type="Gene3D" id="1.20.1250.20">
    <property type="entry name" value="MFS general substrate transporter like domains"/>
    <property type="match status" value="1"/>
</dbReference>
<evidence type="ECO:0000256" key="6">
    <source>
        <dbReference type="ARBA" id="ARBA00022989"/>
    </source>
</evidence>
<dbReference type="Gene3D" id="1.20.1720.10">
    <property type="entry name" value="Multidrug resistance protein D"/>
    <property type="match status" value="1"/>
</dbReference>
<feature type="transmembrane region" description="Helical" evidence="10">
    <location>
        <begin position="494"/>
        <end position="515"/>
    </location>
</feature>
<evidence type="ECO:0000256" key="9">
    <source>
        <dbReference type="SAM" id="MobiDB-lite"/>
    </source>
</evidence>
<dbReference type="GO" id="GO:0022857">
    <property type="term" value="F:transmembrane transporter activity"/>
    <property type="evidence" value="ECO:0007669"/>
    <property type="project" value="InterPro"/>
</dbReference>
<feature type="transmembrane region" description="Helical" evidence="10">
    <location>
        <begin position="353"/>
        <end position="374"/>
    </location>
</feature>
<comment type="similarity">
    <text evidence="2">Belongs to the major facilitator superfamily. TCR/Tet family.</text>
</comment>
<dbReference type="InterPro" id="IPR011701">
    <property type="entry name" value="MFS"/>
</dbReference>
<feature type="transmembrane region" description="Helical" evidence="10">
    <location>
        <begin position="535"/>
        <end position="554"/>
    </location>
</feature>
<evidence type="ECO:0000313" key="13">
    <source>
        <dbReference type="Proteomes" id="UP001295794"/>
    </source>
</evidence>
<dbReference type="InterPro" id="IPR036259">
    <property type="entry name" value="MFS_trans_sf"/>
</dbReference>
<dbReference type="GO" id="GO:0005886">
    <property type="term" value="C:plasma membrane"/>
    <property type="evidence" value="ECO:0007669"/>
    <property type="project" value="UniProtKB-SubCell"/>
</dbReference>
<comment type="subcellular location">
    <subcellularLocation>
        <location evidence="1">Cell membrane</location>
        <topology evidence="1">Multi-pass membrane protein</topology>
    </subcellularLocation>
</comment>
<keyword evidence="5 10" id="KW-0812">Transmembrane</keyword>
<evidence type="ECO:0000256" key="3">
    <source>
        <dbReference type="ARBA" id="ARBA00022448"/>
    </source>
</evidence>
<dbReference type="FunFam" id="1.20.1250.20:FF:000196">
    <property type="entry name" value="MFS toxin efflux pump (AflT)"/>
    <property type="match status" value="1"/>
</dbReference>
<keyword evidence="8" id="KW-0325">Glycoprotein</keyword>
<sequence length="731" mass="78213">MGTDEPADSSAQEDDLPGGHAGEPGALKGIHEQREVRWIDEMRWISEDRGRGAAEAGAWGGGACDVMSACGWKHAYLPMFFFCCELKEYKVSDPGTAHWVKLLTHDSGPAEGWSCQALIVHFPPPCLRGGYFHHVVGTKVFRSHHPGPQGTETAEVTHPRLRAQVLYEHASAGPCWHQHLQPLAKSTMHSDPLELNHIAPPSGDSEKLEPTKIHDREDVEYPRGMKLALIVLALCLSVFLVALDNTIIATAIPKITDQFNSLADVGWYGSAYLLTTSAFQLLFGRFYSILSLKWVYVAAIVIFELGSLICGVAQNSTTLIVGRAIAGLGSSGIFSGALIIIANSAPLERRPMFSGVIGSMYGMASVAGPLLGGAFTDKVTWRWCFYINLPLGAVTLLTIVIFFKSPPRVKARGNLTLVEKIRRFDPVGTLVFVPAIICLLLALQWGGSRYAWSNGRIIALFVVAALLLSVFVAVQIREQENATVPPRILQQRSILAGAWFMFFTGASYFLLVYYLPLWFQAIKGVSAVKSGIDNLPLIMSLVVASLVAGVLVSVTGYYTPFAIAASVLIAIGAGLISTFTPTTGHAHWIGYQVVYGLGMGCGTQQPILAAQAVLKIEDVPTGTAVMAFLQVLGGALGVSISQNVFTNTLISRVASRAPNVSVSTVIHAGATNLRTAVPAADLPGVLLAYNDALMAAIYVSVATGALSVFGALALEWKSVKKRPSGDADAGG</sequence>
<dbReference type="CDD" id="cd17502">
    <property type="entry name" value="MFS_Azr1_MDR_like"/>
    <property type="match status" value="1"/>
</dbReference>
<name>A0AAD2HIQ8_9AGAR</name>
<evidence type="ECO:0000256" key="10">
    <source>
        <dbReference type="SAM" id="Phobius"/>
    </source>
</evidence>
<dbReference type="SUPFAM" id="SSF103473">
    <property type="entry name" value="MFS general substrate transporter"/>
    <property type="match status" value="1"/>
</dbReference>
<keyword evidence="7 10" id="KW-0472">Membrane</keyword>
<feature type="transmembrane region" description="Helical" evidence="10">
    <location>
        <begin position="265"/>
        <end position="283"/>
    </location>
</feature>
<evidence type="ECO:0000313" key="12">
    <source>
        <dbReference type="EMBL" id="CAK5275985.1"/>
    </source>
</evidence>
<evidence type="ECO:0000256" key="5">
    <source>
        <dbReference type="ARBA" id="ARBA00022692"/>
    </source>
</evidence>
<feature type="transmembrane region" description="Helical" evidence="10">
    <location>
        <begin position="424"/>
        <end position="445"/>
    </location>
</feature>
<dbReference type="FunFam" id="1.20.1720.10:FF:000012">
    <property type="entry name" value="MFS toxin efflux pump (AflT)"/>
    <property type="match status" value="1"/>
</dbReference>
<evidence type="ECO:0000259" key="11">
    <source>
        <dbReference type="PROSITE" id="PS50850"/>
    </source>
</evidence>
<dbReference type="FunFam" id="1.20.1250.20:FF:000489">
    <property type="entry name" value="MFS general substrate transporter"/>
    <property type="match status" value="1"/>
</dbReference>
<evidence type="ECO:0000256" key="4">
    <source>
        <dbReference type="ARBA" id="ARBA00022475"/>
    </source>
</evidence>
<evidence type="ECO:0000256" key="1">
    <source>
        <dbReference type="ARBA" id="ARBA00004651"/>
    </source>
</evidence>
<reference evidence="12" key="1">
    <citation type="submission" date="2023-11" db="EMBL/GenBank/DDBJ databases">
        <authorList>
            <person name="De Vega J J."/>
            <person name="De Vega J J."/>
        </authorList>
    </citation>
    <scope>NUCLEOTIDE SEQUENCE</scope>
</reference>
<gene>
    <name evidence="12" type="ORF">MYCIT1_LOCUS24094</name>
</gene>
<dbReference type="PANTHER" id="PTHR23501:SF199">
    <property type="entry name" value="MFS EFFLUX TRANSPORTER INPD-RELATED"/>
    <property type="match status" value="1"/>
</dbReference>
<feature type="transmembrane region" description="Helical" evidence="10">
    <location>
        <begin position="692"/>
        <end position="714"/>
    </location>
</feature>
<feature type="domain" description="Major facilitator superfamily (MFS) profile" evidence="11">
    <location>
        <begin position="230"/>
        <end position="722"/>
    </location>
</feature>
<dbReference type="PRINTS" id="PR01036">
    <property type="entry name" value="TCRTETB"/>
</dbReference>
<dbReference type="Pfam" id="PF07690">
    <property type="entry name" value="MFS_1"/>
    <property type="match status" value="1"/>
</dbReference>
<dbReference type="PROSITE" id="PS50850">
    <property type="entry name" value="MFS"/>
    <property type="match status" value="1"/>
</dbReference>
<proteinExistence type="inferred from homology"/>
<dbReference type="PANTHER" id="PTHR23501">
    <property type="entry name" value="MAJOR FACILITATOR SUPERFAMILY"/>
    <property type="match status" value="1"/>
</dbReference>
<protein>
    <recommendedName>
        <fullName evidence="11">Major facilitator superfamily (MFS) profile domain-containing protein</fullName>
    </recommendedName>
</protein>
<feature type="transmembrane region" description="Helical" evidence="10">
    <location>
        <begin position="457"/>
        <end position="474"/>
    </location>
</feature>
<dbReference type="Proteomes" id="UP001295794">
    <property type="component" value="Unassembled WGS sequence"/>
</dbReference>
<accession>A0AAD2HIQ8</accession>
<evidence type="ECO:0000256" key="2">
    <source>
        <dbReference type="ARBA" id="ARBA00007520"/>
    </source>
</evidence>
<evidence type="ECO:0000256" key="7">
    <source>
        <dbReference type="ARBA" id="ARBA00023136"/>
    </source>
</evidence>
<keyword evidence="6 10" id="KW-1133">Transmembrane helix</keyword>
<organism evidence="12 13">
    <name type="scientific">Mycena citricolor</name>
    <dbReference type="NCBI Taxonomy" id="2018698"/>
    <lineage>
        <taxon>Eukaryota</taxon>
        <taxon>Fungi</taxon>
        <taxon>Dikarya</taxon>
        <taxon>Basidiomycota</taxon>
        <taxon>Agaricomycotina</taxon>
        <taxon>Agaricomycetes</taxon>
        <taxon>Agaricomycetidae</taxon>
        <taxon>Agaricales</taxon>
        <taxon>Marasmiineae</taxon>
        <taxon>Mycenaceae</taxon>
        <taxon>Mycena</taxon>
    </lineage>
</organism>
<dbReference type="AlphaFoldDB" id="A0AAD2HIQ8"/>
<comment type="caution">
    <text evidence="12">The sequence shown here is derived from an EMBL/GenBank/DDBJ whole genome shotgun (WGS) entry which is preliminary data.</text>
</comment>
<feature type="region of interest" description="Disordered" evidence="9">
    <location>
        <begin position="1"/>
        <end position="27"/>
    </location>
</feature>
<feature type="compositionally biased region" description="Acidic residues" evidence="9">
    <location>
        <begin position="1"/>
        <end position="16"/>
    </location>
</feature>
<feature type="transmembrane region" description="Helical" evidence="10">
    <location>
        <begin position="227"/>
        <end position="253"/>
    </location>
</feature>
<feature type="transmembrane region" description="Helical" evidence="10">
    <location>
        <begin position="561"/>
        <end position="579"/>
    </location>
</feature>
<dbReference type="EMBL" id="CAVNYO010000405">
    <property type="protein sequence ID" value="CAK5275985.1"/>
    <property type="molecule type" value="Genomic_DNA"/>
</dbReference>
<keyword evidence="4" id="KW-1003">Cell membrane</keyword>
<feature type="transmembrane region" description="Helical" evidence="10">
    <location>
        <begin position="380"/>
        <end position="403"/>
    </location>
</feature>
<evidence type="ECO:0000256" key="8">
    <source>
        <dbReference type="ARBA" id="ARBA00023180"/>
    </source>
</evidence>
<feature type="transmembrane region" description="Helical" evidence="10">
    <location>
        <begin position="320"/>
        <end position="341"/>
    </location>
</feature>
<dbReference type="InterPro" id="IPR020846">
    <property type="entry name" value="MFS_dom"/>
</dbReference>
<keyword evidence="13" id="KW-1185">Reference proteome</keyword>
<keyword evidence="3" id="KW-0813">Transport</keyword>